<dbReference type="EMBL" id="PGCK01000011">
    <property type="protein sequence ID" value="MCD1295898.1"/>
    <property type="molecule type" value="Genomic_DNA"/>
</dbReference>
<dbReference type="GO" id="GO:0071422">
    <property type="term" value="P:succinate transmembrane transport"/>
    <property type="evidence" value="ECO:0007669"/>
    <property type="project" value="TreeGrafter"/>
</dbReference>
<protein>
    <submittedName>
        <fullName evidence="7">Uncharacterized protein</fullName>
    </submittedName>
</protein>
<sequence length="224" mass="23909">MIINDIAPPISRINNEDIWVILLTVEQKVVSVVQEAPVKPAVLGNPAPLGLMGFGMTTILLCMKLAGLIPAESLGMIVAMGIFYGGIAQVIAGWLEYHKGNTFAGTAFTSFGLFWILFIAIQLLPTLGLAAAVDGKSMGALIGVWGLFMAYMFIATLNKPMIFRIIFGSATVLFFVIAIGDYTGEALIKTIGGYIGIFCGSCAFYLAMADILNETFGRKVLPIG</sequence>
<dbReference type="InterPro" id="IPR047623">
    <property type="entry name" value="SatP"/>
</dbReference>
<evidence type="ECO:0000256" key="4">
    <source>
        <dbReference type="ARBA" id="ARBA00022989"/>
    </source>
</evidence>
<feature type="transmembrane region" description="Helical" evidence="6">
    <location>
        <begin position="107"/>
        <end position="131"/>
    </location>
</feature>
<evidence type="ECO:0000256" key="6">
    <source>
        <dbReference type="SAM" id="Phobius"/>
    </source>
</evidence>
<reference evidence="7 8" key="1">
    <citation type="submission" date="2017-11" db="EMBL/GenBank/DDBJ databases">
        <title>Isolation and Characterization of Family Methanocellaceae Species from Potential Methane Hydrate Area Offshore Southwestern Taiwan.</title>
        <authorList>
            <person name="Zhang W.-L."/>
            <person name="Chen W.-C."/>
            <person name="Lai M.-C."/>
            <person name="Chen S.-C."/>
        </authorList>
    </citation>
    <scope>NUCLEOTIDE SEQUENCE [LARGE SCALE GENOMIC DNA]</scope>
    <source>
        <strain evidence="7 8">CWC-04</strain>
    </source>
</reference>
<dbReference type="AlphaFoldDB" id="A0AAP2REL8"/>
<feature type="transmembrane region" description="Helical" evidence="6">
    <location>
        <begin position="75"/>
        <end position="95"/>
    </location>
</feature>
<proteinExistence type="inferred from homology"/>
<dbReference type="GO" id="GO:0015360">
    <property type="term" value="F:acetate:proton symporter activity"/>
    <property type="evidence" value="ECO:0007669"/>
    <property type="project" value="TreeGrafter"/>
</dbReference>
<comment type="caution">
    <text evidence="7">The sequence shown here is derived from an EMBL/GenBank/DDBJ whole genome shotgun (WGS) entry which is preliminary data.</text>
</comment>
<keyword evidence="3 6" id="KW-0812">Transmembrane</keyword>
<feature type="transmembrane region" description="Helical" evidence="6">
    <location>
        <begin position="137"/>
        <end position="154"/>
    </location>
</feature>
<evidence type="ECO:0000256" key="1">
    <source>
        <dbReference type="ARBA" id="ARBA00004141"/>
    </source>
</evidence>
<dbReference type="PROSITE" id="PS01114">
    <property type="entry name" value="GPR1_FUN34_YAAH"/>
    <property type="match status" value="1"/>
</dbReference>
<feature type="transmembrane region" description="Helical" evidence="6">
    <location>
        <begin position="161"/>
        <end position="179"/>
    </location>
</feature>
<dbReference type="PANTHER" id="PTHR30178:SF3">
    <property type="entry name" value="SUCCINATE-ACETATE_PROTON SYMPORTER SATP"/>
    <property type="match status" value="1"/>
</dbReference>
<dbReference type="GO" id="GO:0005886">
    <property type="term" value="C:plasma membrane"/>
    <property type="evidence" value="ECO:0007669"/>
    <property type="project" value="TreeGrafter"/>
</dbReference>
<dbReference type="NCBIfam" id="NF038013">
    <property type="entry name" value="AceTr_1"/>
    <property type="match status" value="1"/>
</dbReference>
<evidence type="ECO:0000313" key="8">
    <source>
        <dbReference type="Proteomes" id="UP001320159"/>
    </source>
</evidence>
<evidence type="ECO:0000256" key="5">
    <source>
        <dbReference type="ARBA" id="ARBA00023136"/>
    </source>
</evidence>
<dbReference type="Proteomes" id="UP001320159">
    <property type="component" value="Unassembled WGS sequence"/>
</dbReference>
<feature type="transmembrane region" description="Helical" evidence="6">
    <location>
        <begin position="49"/>
        <end position="69"/>
    </location>
</feature>
<dbReference type="InterPro" id="IPR047622">
    <property type="entry name" value="GPR1_FUN34_YAAH"/>
</dbReference>
<evidence type="ECO:0000256" key="2">
    <source>
        <dbReference type="ARBA" id="ARBA00005587"/>
    </source>
</evidence>
<accession>A0AAP2REL8</accession>
<feature type="transmembrane region" description="Helical" evidence="6">
    <location>
        <begin position="191"/>
        <end position="212"/>
    </location>
</feature>
<gene>
    <name evidence="7" type="ORF">CUJ83_12920</name>
</gene>
<dbReference type="Pfam" id="PF01184">
    <property type="entry name" value="Gpr1_Fun34_YaaH"/>
    <property type="match status" value="1"/>
</dbReference>
<organism evidence="7 8">
    <name type="scientific">Methanooceanicella nereidis</name>
    <dbReference type="NCBI Taxonomy" id="2052831"/>
    <lineage>
        <taxon>Archaea</taxon>
        <taxon>Methanobacteriati</taxon>
        <taxon>Methanobacteriota</taxon>
        <taxon>Stenosarchaea group</taxon>
        <taxon>Methanomicrobia</taxon>
        <taxon>Methanocellales</taxon>
        <taxon>Methanocellaceae</taxon>
        <taxon>Methanooceanicella</taxon>
    </lineage>
</organism>
<comment type="similarity">
    <text evidence="2">Belongs to the acetate uptake transporter (AceTr) (TC 2.A.96) family.</text>
</comment>
<dbReference type="PANTHER" id="PTHR30178">
    <property type="entry name" value="INNER MEMBRANE PROTEIN YAAH"/>
    <property type="match status" value="1"/>
</dbReference>
<keyword evidence="8" id="KW-1185">Reference proteome</keyword>
<evidence type="ECO:0000256" key="3">
    <source>
        <dbReference type="ARBA" id="ARBA00022692"/>
    </source>
</evidence>
<evidence type="ECO:0000313" key="7">
    <source>
        <dbReference type="EMBL" id="MCD1295898.1"/>
    </source>
</evidence>
<keyword evidence="5 6" id="KW-0472">Membrane</keyword>
<dbReference type="InterPro" id="IPR000791">
    <property type="entry name" value="Gpr1/Fun34/SatP-like"/>
</dbReference>
<comment type="subcellular location">
    <subcellularLocation>
        <location evidence="1">Membrane</location>
        <topology evidence="1">Multi-pass membrane protein</topology>
    </subcellularLocation>
</comment>
<name>A0AAP2REL8_9EURY</name>
<keyword evidence="4 6" id="KW-1133">Transmembrane helix</keyword>